<evidence type="ECO:0000313" key="3">
    <source>
        <dbReference type="EMBL" id="MBC5731329.1"/>
    </source>
</evidence>
<evidence type="ECO:0000313" key="4">
    <source>
        <dbReference type="Proteomes" id="UP000660021"/>
    </source>
</evidence>
<evidence type="ECO:0000259" key="2">
    <source>
        <dbReference type="Pfam" id="PF03572"/>
    </source>
</evidence>
<reference evidence="3 4" key="1">
    <citation type="submission" date="2020-08" db="EMBL/GenBank/DDBJ databases">
        <title>Genome public.</title>
        <authorList>
            <person name="Liu C."/>
            <person name="Sun Q."/>
        </authorList>
    </citation>
    <scope>NUCLEOTIDE SEQUENCE [LARGE SCALE GENOMIC DNA]</scope>
    <source>
        <strain evidence="3 4">New-38</strain>
    </source>
</reference>
<evidence type="ECO:0000256" key="1">
    <source>
        <dbReference type="SAM" id="SignalP"/>
    </source>
</evidence>
<sequence length="474" mass="52728">MKRRALSLSLSLLLLAGCTPAPEPSPTPVPTVSQSPEPVSFDAFLAGVNEARRSALEGGEPMDISAWTSDFREQNDTFTEAEMERLLTPHNLEKALTMETAREDIETFFTLLRTTYGAYDYFGGDEVFGPLEEQAIAALESGKEEGDILYSKEIRDILYDTVSPVIRDGHFMIGEKHLIEEVRQEPYYVPDQYIADPEAEGLDPAYVKPTIGPDGAITYGFFALSHDGSDLPETLGGYTLDWQPCGIAELEEPEPFMFAERAYEGLPMLVSRQMFSNENLPESEAELERFASCGGEYADAPVLLFDVRRNPGGSDRWIMDWFEGWTGQPCASRWVFGQRYSQLSCKAFSYPEEQMGNWRVAQEEGTWVPREGVTFLLTDKGTASSGETVVEFLHSVENVLVVGAPSSGCALVPNNWHFYLPNTGIEVYFGTGLNFCETMENRDGTGYLPDLWVNPTEVPAAVARLCAYYGLNPQ</sequence>
<proteinExistence type="predicted"/>
<accession>A0ABR7HUZ0</accession>
<dbReference type="SUPFAM" id="SSF52096">
    <property type="entry name" value="ClpP/crotonase"/>
    <property type="match status" value="1"/>
</dbReference>
<dbReference type="RefSeq" id="WP_186963984.1">
    <property type="nucleotide sequence ID" value="NZ_JACOPR010000006.1"/>
</dbReference>
<gene>
    <name evidence="3" type="ORF">H8S34_10855</name>
</gene>
<dbReference type="Proteomes" id="UP000660021">
    <property type="component" value="Unassembled WGS sequence"/>
</dbReference>
<dbReference type="InterPro" id="IPR005151">
    <property type="entry name" value="Tail-specific_protease"/>
</dbReference>
<dbReference type="EMBL" id="JACOPR010000006">
    <property type="protein sequence ID" value="MBC5731329.1"/>
    <property type="molecule type" value="Genomic_DNA"/>
</dbReference>
<name>A0ABR7HUZ0_9FIRM</name>
<dbReference type="Gene3D" id="3.90.226.10">
    <property type="entry name" value="2-enoyl-CoA Hydratase, Chain A, domain 1"/>
    <property type="match status" value="1"/>
</dbReference>
<dbReference type="Pfam" id="PF03572">
    <property type="entry name" value="Peptidase_S41"/>
    <property type="match status" value="1"/>
</dbReference>
<feature type="signal peptide" evidence="1">
    <location>
        <begin position="1"/>
        <end position="21"/>
    </location>
</feature>
<protein>
    <recommendedName>
        <fullName evidence="2">Tail specific protease domain-containing protein</fullName>
    </recommendedName>
</protein>
<feature type="domain" description="Tail specific protease" evidence="2">
    <location>
        <begin position="298"/>
        <end position="416"/>
    </location>
</feature>
<comment type="caution">
    <text evidence="3">The sequence shown here is derived from an EMBL/GenBank/DDBJ whole genome shotgun (WGS) entry which is preliminary data.</text>
</comment>
<dbReference type="PROSITE" id="PS51257">
    <property type="entry name" value="PROKAR_LIPOPROTEIN"/>
    <property type="match status" value="1"/>
</dbReference>
<organism evidence="3 4">
    <name type="scientific">Pseudoflavonifractor hominis</name>
    <dbReference type="NCBI Taxonomy" id="2763059"/>
    <lineage>
        <taxon>Bacteria</taxon>
        <taxon>Bacillati</taxon>
        <taxon>Bacillota</taxon>
        <taxon>Clostridia</taxon>
        <taxon>Eubacteriales</taxon>
        <taxon>Oscillospiraceae</taxon>
        <taxon>Pseudoflavonifractor</taxon>
    </lineage>
</organism>
<keyword evidence="1" id="KW-0732">Signal</keyword>
<keyword evidence="4" id="KW-1185">Reference proteome</keyword>
<dbReference type="InterPro" id="IPR029045">
    <property type="entry name" value="ClpP/crotonase-like_dom_sf"/>
</dbReference>
<feature type="chain" id="PRO_5045164392" description="Tail specific protease domain-containing protein" evidence="1">
    <location>
        <begin position="22"/>
        <end position="474"/>
    </location>
</feature>